<evidence type="ECO:0000256" key="1">
    <source>
        <dbReference type="ARBA" id="ARBA00004196"/>
    </source>
</evidence>
<proteinExistence type="inferred from homology"/>
<dbReference type="GO" id="GO:0042279">
    <property type="term" value="F:nitrite reductase (cytochrome, ammonia-forming) activity"/>
    <property type="evidence" value="ECO:0007669"/>
    <property type="project" value="UniProtKB-EC"/>
</dbReference>
<dbReference type="EC" id="1.7.2.2" evidence="3"/>
<keyword evidence="7" id="KW-0106">Calcium</keyword>
<keyword evidence="5" id="KW-0479">Metal-binding</keyword>
<protein>
    <recommendedName>
        <fullName evidence="3">nitrite reductase (cytochrome; ammonia-forming)</fullName>
        <ecNumber evidence="3">1.7.2.2</ecNumber>
    </recommendedName>
</protein>
<organism evidence="13 14">
    <name type="scientific">Ferrimonas marina</name>
    <dbReference type="NCBI Taxonomy" id="299255"/>
    <lineage>
        <taxon>Bacteria</taxon>
        <taxon>Pseudomonadati</taxon>
        <taxon>Pseudomonadota</taxon>
        <taxon>Gammaproteobacteria</taxon>
        <taxon>Alteromonadales</taxon>
        <taxon>Ferrimonadaceae</taxon>
        <taxon>Ferrimonas</taxon>
    </lineage>
</organism>
<evidence type="ECO:0000256" key="8">
    <source>
        <dbReference type="ARBA" id="ARBA00023002"/>
    </source>
</evidence>
<dbReference type="GO" id="GO:0019645">
    <property type="term" value="P:anaerobic electron transport chain"/>
    <property type="evidence" value="ECO:0007669"/>
    <property type="project" value="TreeGrafter"/>
</dbReference>
<dbReference type="STRING" id="299255.SAMN02745129_2840"/>
<evidence type="ECO:0000256" key="9">
    <source>
        <dbReference type="ARBA" id="ARBA00023004"/>
    </source>
</evidence>
<dbReference type="GO" id="GO:0046872">
    <property type="term" value="F:metal ion binding"/>
    <property type="evidence" value="ECO:0007669"/>
    <property type="project" value="UniProtKB-KW"/>
</dbReference>
<comment type="subcellular location">
    <subcellularLocation>
        <location evidence="1">Cell envelope</location>
    </subcellularLocation>
</comment>
<dbReference type="InterPro" id="IPR036280">
    <property type="entry name" value="Multihaem_cyt_sf"/>
</dbReference>
<dbReference type="SUPFAM" id="SSF48695">
    <property type="entry name" value="Multiheme cytochromes"/>
    <property type="match status" value="1"/>
</dbReference>
<keyword evidence="4" id="KW-0349">Heme</keyword>
<evidence type="ECO:0000256" key="10">
    <source>
        <dbReference type="ARBA" id="ARBA00049131"/>
    </source>
</evidence>
<name>A0A1M5VM71_9GAMM</name>
<dbReference type="Gene3D" id="1.10.1130.10">
    <property type="entry name" value="Flavocytochrome C3, Chain A"/>
    <property type="match status" value="1"/>
</dbReference>
<keyword evidence="11" id="KW-0175">Coiled coil</keyword>
<dbReference type="AlphaFoldDB" id="A0A1M5VM71"/>
<evidence type="ECO:0000256" key="3">
    <source>
        <dbReference type="ARBA" id="ARBA00011887"/>
    </source>
</evidence>
<feature type="chain" id="PRO_5013268644" description="nitrite reductase (cytochrome; ammonia-forming)" evidence="12">
    <location>
        <begin position="24"/>
        <end position="457"/>
    </location>
</feature>
<evidence type="ECO:0000256" key="2">
    <source>
        <dbReference type="ARBA" id="ARBA00009288"/>
    </source>
</evidence>
<keyword evidence="6 12" id="KW-0732">Signal</keyword>
<dbReference type="EMBL" id="FQXG01000004">
    <property type="protein sequence ID" value="SHH76013.1"/>
    <property type="molecule type" value="Genomic_DNA"/>
</dbReference>
<sequence>MSECSVRVLMTKRLMALALGSAALVGCGQPSMTDSPGNNEAWQATYPAEYQSWAETENTSARTDLLAHRPALVVLWAGSPYAKEFHSPRGHQFAVADVAQTLRTADGQGSAACWSCKSPDVPGLMEKYGENGFAAHTFAELGREVGNAVGCADCHEPGESTLRLSRPYALNAMNKVKQPFEAQNASWQASQTCGQCHVTYYFQPEEDNKVNIPWIFGSTADEIERYYDTRRFYDWVHPISGAPMVKARHPEYEHWSRSGHAKLDVGCVDCHMAGQSAEGMHNHKVSGAMAQYEQACQGCHQDEAELAQTLAQHKAAIDEARTEVEGLLIQAHYEAQAAWAAEANWHEMNSALMDIRHAQWRWDFATSSHGIHAHNPEEGMALLTVALQQVKMARAKLAQVLAERGVDSVDYPDVSSKETAQAAVDIDLPALQQQKQRFIEQQMANGWPEAAMRGYQE</sequence>
<dbReference type="PIRSF" id="PIRSF000243">
    <property type="entry name" value="Cyt_c552"/>
    <property type="match status" value="1"/>
</dbReference>
<accession>A0A1M5VM71</accession>
<evidence type="ECO:0000256" key="4">
    <source>
        <dbReference type="ARBA" id="ARBA00022617"/>
    </source>
</evidence>
<keyword evidence="9" id="KW-0408">Iron</keyword>
<feature type="signal peptide" evidence="12">
    <location>
        <begin position="1"/>
        <end position="23"/>
    </location>
</feature>
<evidence type="ECO:0000313" key="13">
    <source>
        <dbReference type="EMBL" id="SHH76013.1"/>
    </source>
</evidence>
<evidence type="ECO:0000256" key="11">
    <source>
        <dbReference type="SAM" id="Coils"/>
    </source>
</evidence>
<dbReference type="PROSITE" id="PS51257">
    <property type="entry name" value="PROKAR_LIPOPROTEIN"/>
    <property type="match status" value="1"/>
</dbReference>
<feature type="coiled-coil region" evidence="11">
    <location>
        <begin position="303"/>
        <end position="330"/>
    </location>
</feature>
<gene>
    <name evidence="13" type="ORF">SAMN02745129_2840</name>
</gene>
<dbReference type="Pfam" id="PF02335">
    <property type="entry name" value="Cytochrom_C552"/>
    <property type="match status" value="1"/>
</dbReference>
<dbReference type="InterPro" id="IPR003321">
    <property type="entry name" value="Cyt_c552"/>
</dbReference>
<evidence type="ECO:0000256" key="12">
    <source>
        <dbReference type="SAM" id="SignalP"/>
    </source>
</evidence>
<evidence type="ECO:0000256" key="7">
    <source>
        <dbReference type="ARBA" id="ARBA00022837"/>
    </source>
</evidence>
<reference evidence="13 14" key="1">
    <citation type="submission" date="2016-11" db="EMBL/GenBank/DDBJ databases">
        <authorList>
            <person name="Jaros S."/>
            <person name="Januszkiewicz K."/>
            <person name="Wedrychowicz H."/>
        </authorList>
    </citation>
    <scope>NUCLEOTIDE SEQUENCE [LARGE SCALE GENOMIC DNA]</scope>
    <source>
        <strain evidence="13 14">DSM 16917</strain>
    </source>
</reference>
<evidence type="ECO:0000256" key="5">
    <source>
        <dbReference type="ARBA" id="ARBA00022723"/>
    </source>
</evidence>
<dbReference type="CDD" id="cd00548">
    <property type="entry name" value="NrfA-like"/>
    <property type="match status" value="1"/>
</dbReference>
<evidence type="ECO:0000313" key="14">
    <source>
        <dbReference type="Proteomes" id="UP000184268"/>
    </source>
</evidence>
<dbReference type="Gene3D" id="1.20.140.10">
    <property type="entry name" value="Butyryl-CoA Dehydrogenase, subunit A, domain 3"/>
    <property type="match status" value="1"/>
</dbReference>
<comment type="catalytic activity">
    <reaction evidence="10">
        <text>6 Fe(III)-[cytochrome c] + NH4(+) + 2 H2O = 6 Fe(II)-[cytochrome c] + nitrite + 8 H(+)</text>
        <dbReference type="Rhea" id="RHEA:13089"/>
        <dbReference type="Rhea" id="RHEA-COMP:10350"/>
        <dbReference type="Rhea" id="RHEA-COMP:14399"/>
        <dbReference type="ChEBI" id="CHEBI:15377"/>
        <dbReference type="ChEBI" id="CHEBI:15378"/>
        <dbReference type="ChEBI" id="CHEBI:16301"/>
        <dbReference type="ChEBI" id="CHEBI:28938"/>
        <dbReference type="ChEBI" id="CHEBI:29033"/>
        <dbReference type="ChEBI" id="CHEBI:29034"/>
        <dbReference type="EC" id="1.7.2.2"/>
    </reaction>
</comment>
<keyword evidence="14" id="KW-1185">Reference proteome</keyword>
<dbReference type="PANTHER" id="PTHR30633">
    <property type="entry name" value="CYTOCHROME C-552 RESPIRATORY NITRITE REDUCTASE"/>
    <property type="match status" value="1"/>
</dbReference>
<comment type="similarity">
    <text evidence="2">Belongs to the cytochrome c-552 family.</text>
</comment>
<dbReference type="Proteomes" id="UP000184268">
    <property type="component" value="Unassembled WGS sequence"/>
</dbReference>
<keyword evidence="8" id="KW-0560">Oxidoreductase</keyword>
<evidence type="ECO:0000256" key="6">
    <source>
        <dbReference type="ARBA" id="ARBA00022729"/>
    </source>
</evidence>
<dbReference type="GO" id="GO:0020037">
    <property type="term" value="F:heme binding"/>
    <property type="evidence" value="ECO:0007669"/>
    <property type="project" value="TreeGrafter"/>
</dbReference>
<dbReference type="PANTHER" id="PTHR30633:SF0">
    <property type="entry name" value="CYTOCHROME C-552"/>
    <property type="match status" value="1"/>
</dbReference>
<dbReference type="GO" id="GO:0030288">
    <property type="term" value="C:outer membrane-bounded periplasmic space"/>
    <property type="evidence" value="ECO:0007669"/>
    <property type="project" value="TreeGrafter"/>
</dbReference>